<evidence type="ECO:0000256" key="10">
    <source>
        <dbReference type="ARBA" id="ARBA00022958"/>
    </source>
</evidence>
<keyword evidence="11" id="KW-0119">Carbohydrate metabolism</keyword>
<dbReference type="InterPro" id="IPR011611">
    <property type="entry name" value="PfkB_dom"/>
</dbReference>
<dbReference type="Gene3D" id="3.40.1190.20">
    <property type="match status" value="1"/>
</dbReference>
<evidence type="ECO:0000256" key="8">
    <source>
        <dbReference type="ARBA" id="ARBA00022840"/>
    </source>
</evidence>
<keyword evidence="9" id="KW-0460">Magnesium</keyword>
<feature type="domain" description="Carbohydrate kinase PfkB" evidence="12">
    <location>
        <begin position="7"/>
        <end position="275"/>
    </location>
</feature>
<dbReference type="CDD" id="cd01174">
    <property type="entry name" value="ribokinase"/>
    <property type="match status" value="1"/>
</dbReference>
<name>X0T3R3_9ZZZZ</name>
<dbReference type="PANTHER" id="PTHR10584">
    <property type="entry name" value="SUGAR KINASE"/>
    <property type="match status" value="1"/>
</dbReference>
<evidence type="ECO:0000256" key="5">
    <source>
        <dbReference type="ARBA" id="ARBA00022723"/>
    </source>
</evidence>
<keyword evidence="4" id="KW-0808">Transferase</keyword>
<dbReference type="InterPro" id="IPR029056">
    <property type="entry name" value="Ribokinase-like"/>
</dbReference>
<dbReference type="GO" id="GO:0046872">
    <property type="term" value="F:metal ion binding"/>
    <property type="evidence" value="ECO:0007669"/>
    <property type="project" value="UniProtKB-KW"/>
</dbReference>
<gene>
    <name evidence="13" type="ORF">S01H1_31125</name>
</gene>
<sequence>IMPNRDQYVLFIGSSNMDLNIYSQRFPKPGETVTGGIFKQFLGGKGANQAVASVRSGSKTIFIGKVGVDAFGEEMLSQLRKEGVNIEHIIRDPHESSGVAFILIDETGENMISVAPGANFKLTPEEVQANSDFIKNAKCLVVQMEIPIETIEFIFKIAAQGEVIKILNPAPLKPIGLSILSNIDIIIPNEGELLQLHSLLKLEELIGNNKEKIIQASKHISRLGIKTIITTLGKKGCIIYDAEEDISTEVPAFKVEAIDTVGAGDCFNGVVASKL</sequence>
<dbReference type="InterPro" id="IPR002173">
    <property type="entry name" value="Carboh/pur_kinase_PfkB_CS"/>
</dbReference>
<evidence type="ECO:0000256" key="9">
    <source>
        <dbReference type="ARBA" id="ARBA00022842"/>
    </source>
</evidence>
<dbReference type="GO" id="GO:0004747">
    <property type="term" value="F:ribokinase activity"/>
    <property type="evidence" value="ECO:0007669"/>
    <property type="project" value="UniProtKB-EC"/>
</dbReference>
<dbReference type="Pfam" id="PF00294">
    <property type="entry name" value="PfkB"/>
    <property type="match status" value="1"/>
</dbReference>
<proteinExistence type="inferred from homology"/>
<evidence type="ECO:0000259" key="12">
    <source>
        <dbReference type="Pfam" id="PF00294"/>
    </source>
</evidence>
<dbReference type="AlphaFoldDB" id="X0T3R3"/>
<comment type="caution">
    <text evidence="13">The sequence shown here is derived from an EMBL/GenBank/DDBJ whole genome shotgun (WGS) entry which is preliminary data.</text>
</comment>
<evidence type="ECO:0000256" key="7">
    <source>
        <dbReference type="ARBA" id="ARBA00022777"/>
    </source>
</evidence>
<feature type="non-terminal residue" evidence="13">
    <location>
        <position position="275"/>
    </location>
</feature>
<feature type="non-terminal residue" evidence="13">
    <location>
        <position position="1"/>
    </location>
</feature>
<dbReference type="InterPro" id="IPR002139">
    <property type="entry name" value="Ribo/fructo_kinase"/>
</dbReference>
<keyword evidence="10" id="KW-0630">Potassium</keyword>
<dbReference type="EMBL" id="BARS01019187">
    <property type="protein sequence ID" value="GAF88128.1"/>
    <property type="molecule type" value="Genomic_DNA"/>
</dbReference>
<keyword evidence="6" id="KW-0547">Nucleotide-binding</keyword>
<evidence type="ECO:0000256" key="11">
    <source>
        <dbReference type="ARBA" id="ARBA00023277"/>
    </source>
</evidence>
<organism evidence="13">
    <name type="scientific">marine sediment metagenome</name>
    <dbReference type="NCBI Taxonomy" id="412755"/>
    <lineage>
        <taxon>unclassified sequences</taxon>
        <taxon>metagenomes</taxon>
        <taxon>ecological metagenomes</taxon>
    </lineage>
</organism>
<dbReference type="GO" id="GO:0005524">
    <property type="term" value="F:ATP binding"/>
    <property type="evidence" value="ECO:0007669"/>
    <property type="project" value="UniProtKB-KW"/>
</dbReference>
<evidence type="ECO:0000313" key="13">
    <source>
        <dbReference type="EMBL" id="GAF88128.1"/>
    </source>
</evidence>
<evidence type="ECO:0000256" key="1">
    <source>
        <dbReference type="ARBA" id="ARBA00010688"/>
    </source>
</evidence>
<dbReference type="InterPro" id="IPR011877">
    <property type="entry name" value="Ribokinase"/>
</dbReference>
<keyword evidence="7" id="KW-0418">Kinase</keyword>
<protein>
    <recommendedName>
        <fullName evidence="3">Ribokinase</fullName>
        <ecNumber evidence="2">2.7.1.15</ecNumber>
    </recommendedName>
</protein>
<reference evidence="13" key="1">
    <citation type="journal article" date="2014" name="Front. Microbiol.">
        <title>High frequency of phylogenetically diverse reductive dehalogenase-homologous genes in deep subseafloor sedimentary metagenomes.</title>
        <authorList>
            <person name="Kawai M."/>
            <person name="Futagami T."/>
            <person name="Toyoda A."/>
            <person name="Takaki Y."/>
            <person name="Nishi S."/>
            <person name="Hori S."/>
            <person name="Arai W."/>
            <person name="Tsubouchi T."/>
            <person name="Morono Y."/>
            <person name="Uchiyama I."/>
            <person name="Ito T."/>
            <person name="Fujiyama A."/>
            <person name="Inagaki F."/>
            <person name="Takami H."/>
        </authorList>
    </citation>
    <scope>NUCLEOTIDE SEQUENCE</scope>
    <source>
        <strain evidence="13">Expedition CK06-06</strain>
    </source>
</reference>
<dbReference type="GO" id="GO:0005829">
    <property type="term" value="C:cytosol"/>
    <property type="evidence" value="ECO:0007669"/>
    <property type="project" value="TreeGrafter"/>
</dbReference>
<dbReference type="EC" id="2.7.1.15" evidence="2"/>
<evidence type="ECO:0000256" key="3">
    <source>
        <dbReference type="ARBA" id="ARBA00016943"/>
    </source>
</evidence>
<dbReference type="GO" id="GO:0006014">
    <property type="term" value="P:D-ribose metabolic process"/>
    <property type="evidence" value="ECO:0007669"/>
    <property type="project" value="InterPro"/>
</dbReference>
<comment type="similarity">
    <text evidence="1">Belongs to the carbohydrate kinase PfkB family.</text>
</comment>
<evidence type="ECO:0000256" key="2">
    <source>
        <dbReference type="ARBA" id="ARBA00012035"/>
    </source>
</evidence>
<keyword evidence="8" id="KW-0067">ATP-binding</keyword>
<evidence type="ECO:0000256" key="4">
    <source>
        <dbReference type="ARBA" id="ARBA00022679"/>
    </source>
</evidence>
<keyword evidence="5" id="KW-0479">Metal-binding</keyword>
<evidence type="ECO:0000256" key="6">
    <source>
        <dbReference type="ARBA" id="ARBA00022741"/>
    </source>
</evidence>
<accession>X0T3R3</accession>
<dbReference type="PROSITE" id="PS00583">
    <property type="entry name" value="PFKB_KINASES_1"/>
    <property type="match status" value="1"/>
</dbReference>
<dbReference type="SUPFAM" id="SSF53613">
    <property type="entry name" value="Ribokinase-like"/>
    <property type="match status" value="1"/>
</dbReference>
<dbReference type="PRINTS" id="PR00990">
    <property type="entry name" value="RIBOKINASE"/>
</dbReference>
<dbReference type="PANTHER" id="PTHR10584:SF166">
    <property type="entry name" value="RIBOKINASE"/>
    <property type="match status" value="1"/>
</dbReference>